<organism evidence="10 11">
    <name type="scientific">Cocos nucifera</name>
    <name type="common">Coconut palm</name>
    <dbReference type="NCBI Taxonomy" id="13894"/>
    <lineage>
        <taxon>Eukaryota</taxon>
        <taxon>Viridiplantae</taxon>
        <taxon>Streptophyta</taxon>
        <taxon>Embryophyta</taxon>
        <taxon>Tracheophyta</taxon>
        <taxon>Spermatophyta</taxon>
        <taxon>Magnoliopsida</taxon>
        <taxon>Liliopsida</taxon>
        <taxon>Arecaceae</taxon>
        <taxon>Arecoideae</taxon>
        <taxon>Cocoseae</taxon>
        <taxon>Attaleinae</taxon>
        <taxon>Cocos</taxon>
    </lineage>
</organism>
<evidence type="ECO:0000256" key="7">
    <source>
        <dbReference type="ARBA" id="ARBA00025911"/>
    </source>
</evidence>
<keyword evidence="5 8" id="KW-0804">Transcription</keyword>
<keyword evidence="4" id="KW-0010">Activator</keyword>
<comment type="subcellular location">
    <subcellularLocation>
        <location evidence="1 8">Nucleus</location>
    </subcellularLocation>
</comment>
<keyword evidence="11" id="KW-1185">Reference proteome</keyword>
<dbReference type="OrthoDB" id="1097733at2759"/>
<dbReference type="Proteomes" id="UP000797356">
    <property type="component" value="Chromosome 13"/>
</dbReference>
<dbReference type="GO" id="GO:0003677">
    <property type="term" value="F:DNA binding"/>
    <property type="evidence" value="ECO:0007669"/>
    <property type="project" value="UniProtKB-KW"/>
</dbReference>
<protein>
    <recommendedName>
        <fullName evidence="8">Nuclear transcription factor Y subunit</fullName>
    </recommendedName>
</protein>
<dbReference type="SMART" id="SM00521">
    <property type="entry name" value="CBF"/>
    <property type="match status" value="1"/>
</dbReference>
<evidence type="ECO:0000256" key="5">
    <source>
        <dbReference type="ARBA" id="ARBA00023163"/>
    </source>
</evidence>
<dbReference type="InterPro" id="IPR018362">
    <property type="entry name" value="CCAAT-binding_factor_CS"/>
</dbReference>
<keyword evidence="3 8" id="KW-0238">DNA-binding</keyword>
<comment type="similarity">
    <text evidence="8">Belongs to the NFYA/HAP2 subunit family.</text>
</comment>
<comment type="function">
    <text evidence="8">Component of the sequence-specific heterotrimeric transcription factor (NF-Y) which specifically recognizes a 5'-CCAAT-3' box motif found in the promoters of its target genes.</text>
</comment>
<keyword evidence="9" id="KW-0175">Coiled coil</keyword>
<gene>
    <name evidence="10" type="ORF">COCNU_13G008160</name>
</gene>
<evidence type="ECO:0000256" key="4">
    <source>
        <dbReference type="ARBA" id="ARBA00023159"/>
    </source>
</evidence>
<dbReference type="GO" id="GO:0003700">
    <property type="term" value="F:DNA-binding transcription factor activity"/>
    <property type="evidence" value="ECO:0007669"/>
    <property type="project" value="UniProtKB-UniRule"/>
</dbReference>
<evidence type="ECO:0000256" key="8">
    <source>
        <dbReference type="RuleBase" id="RU367155"/>
    </source>
</evidence>
<accession>A0A8K0ITN3</accession>
<evidence type="ECO:0000313" key="10">
    <source>
        <dbReference type="EMBL" id="KAG1367026.1"/>
    </source>
</evidence>
<dbReference type="PROSITE" id="PS00686">
    <property type="entry name" value="NFYA_HAP2_1"/>
    <property type="match status" value="1"/>
</dbReference>
<reference evidence="10" key="1">
    <citation type="journal article" date="2017" name="Gigascience">
        <title>The genome draft of coconut (Cocos nucifera).</title>
        <authorList>
            <person name="Xiao Y."/>
            <person name="Xu P."/>
            <person name="Fan H."/>
            <person name="Baudouin L."/>
            <person name="Xia W."/>
            <person name="Bocs S."/>
            <person name="Xu J."/>
            <person name="Li Q."/>
            <person name="Guo A."/>
            <person name="Zhou L."/>
            <person name="Li J."/>
            <person name="Wu Y."/>
            <person name="Ma Z."/>
            <person name="Armero A."/>
            <person name="Issali A.E."/>
            <person name="Liu N."/>
            <person name="Peng M."/>
            <person name="Yang Y."/>
        </authorList>
    </citation>
    <scope>NUCLEOTIDE SEQUENCE</scope>
    <source>
        <tissue evidence="10">Spear leaf of Hainan Tall coconut</tissue>
    </source>
</reference>
<dbReference type="InterPro" id="IPR001289">
    <property type="entry name" value="NFYA"/>
</dbReference>
<comment type="subunit">
    <text evidence="7">Heterotrimeric transcription factor composed of three components, NF-YA, NF-YB and NF-YC. NF-YB and NF-YC must interact and dimerize for NF-YA association and DNA binding.</text>
</comment>
<evidence type="ECO:0000256" key="6">
    <source>
        <dbReference type="ARBA" id="ARBA00023242"/>
    </source>
</evidence>
<dbReference type="PROSITE" id="PS51152">
    <property type="entry name" value="NFYA_HAP2_2"/>
    <property type="match status" value="1"/>
</dbReference>
<dbReference type="EMBL" id="CM017884">
    <property type="protein sequence ID" value="KAG1367026.1"/>
    <property type="molecule type" value="Genomic_DNA"/>
</dbReference>
<proteinExistence type="inferred from homology"/>
<feature type="coiled-coil region" evidence="9">
    <location>
        <begin position="16"/>
        <end position="78"/>
    </location>
</feature>
<dbReference type="GO" id="GO:0016602">
    <property type="term" value="C:CCAAT-binding factor complex"/>
    <property type="evidence" value="ECO:0007669"/>
    <property type="project" value="InterPro"/>
</dbReference>
<dbReference type="PANTHER" id="PTHR12632">
    <property type="entry name" value="TRANSCRIPTION FACTOR NF-Y ALPHA-RELATED"/>
    <property type="match status" value="1"/>
</dbReference>
<evidence type="ECO:0000313" key="11">
    <source>
        <dbReference type="Proteomes" id="UP000797356"/>
    </source>
</evidence>
<keyword evidence="2 8" id="KW-0805">Transcription regulation</keyword>
<keyword evidence="6 8" id="KW-0539">Nucleus</keyword>
<dbReference type="Pfam" id="PF02045">
    <property type="entry name" value="CBFB_NFYA"/>
    <property type="match status" value="1"/>
</dbReference>
<evidence type="ECO:0000256" key="2">
    <source>
        <dbReference type="ARBA" id="ARBA00023015"/>
    </source>
</evidence>
<evidence type="ECO:0000256" key="3">
    <source>
        <dbReference type="ARBA" id="ARBA00023125"/>
    </source>
</evidence>
<comment type="caution">
    <text evidence="10">The sequence shown here is derived from an EMBL/GenBank/DDBJ whole genome shotgun (WGS) entry which is preliminary data.</text>
</comment>
<name>A0A8K0ITN3_COCNU</name>
<sequence>MADPQRACSDSVSATNAECNAVIHQLEEQKKEVAARENNLFEEVSRLRVELGSVRVELESVQSDLKSAQVEVKAQRSRPKKKKHAVTKTKDCDSWAKEAEDCRQKWHSAEEEVSLAKAKIQACATYSYSDPYFAGIMAPYGTQALVHPQMLGMPHTRMPLPLEMTEEPVYVNAKQYHGILRRRQSRAKAELEKKAIKVRKVDTDKLI</sequence>
<evidence type="ECO:0000256" key="9">
    <source>
        <dbReference type="SAM" id="Coils"/>
    </source>
</evidence>
<evidence type="ECO:0000256" key="1">
    <source>
        <dbReference type="ARBA" id="ARBA00004123"/>
    </source>
</evidence>
<reference evidence="10" key="2">
    <citation type="submission" date="2019-07" db="EMBL/GenBank/DDBJ databases">
        <authorList>
            <person name="Yang Y."/>
            <person name="Bocs S."/>
            <person name="Baudouin L."/>
        </authorList>
    </citation>
    <scope>NUCLEOTIDE SEQUENCE</scope>
    <source>
        <tissue evidence="10">Spear leaf of Hainan Tall coconut</tissue>
    </source>
</reference>
<dbReference type="Gene3D" id="6.10.250.2430">
    <property type="match status" value="1"/>
</dbReference>
<dbReference type="AlphaFoldDB" id="A0A8K0ITN3"/>